<evidence type="ECO:0000256" key="2">
    <source>
        <dbReference type="ARBA" id="ARBA00022825"/>
    </source>
</evidence>
<keyword evidence="2" id="KW-0720">Serine protease</keyword>
<feature type="signal peptide" evidence="3">
    <location>
        <begin position="1"/>
        <end position="24"/>
    </location>
</feature>
<proteinExistence type="predicted"/>
<dbReference type="EMBL" id="JADWOX010000018">
    <property type="protein sequence ID" value="MBI1686043.1"/>
    <property type="molecule type" value="Genomic_DNA"/>
</dbReference>
<dbReference type="InterPro" id="IPR029058">
    <property type="entry name" value="AB_hydrolase_fold"/>
</dbReference>
<dbReference type="PANTHER" id="PTHR42776:SF27">
    <property type="entry name" value="DIPEPTIDYL PEPTIDASE FAMILY MEMBER 6"/>
    <property type="match status" value="1"/>
</dbReference>
<dbReference type="Pfam" id="PF00930">
    <property type="entry name" value="DPPIV_N"/>
    <property type="match status" value="1"/>
</dbReference>
<keyword evidence="7" id="KW-1185">Reference proteome</keyword>
<dbReference type="Gene3D" id="3.40.50.1820">
    <property type="entry name" value="alpha/beta hydrolase"/>
    <property type="match status" value="1"/>
</dbReference>
<dbReference type="Proteomes" id="UP000639859">
    <property type="component" value="Unassembled WGS sequence"/>
</dbReference>
<dbReference type="SUPFAM" id="SSF82171">
    <property type="entry name" value="DPP6 N-terminal domain-like"/>
    <property type="match status" value="1"/>
</dbReference>
<evidence type="ECO:0000313" key="6">
    <source>
        <dbReference type="EMBL" id="MBI1686043.1"/>
    </source>
</evidence>
<accession>A0ABS0T2D0</accession>
<evidence type="ECO:0000259" key="4">
    <source>
        <dbReference type="Pfam" id="PF00326"/>
    </source>
</evidence>
<dbReference type="PANTHER" id="PTHR42776">
    <property type="entry name" value="SERINE PEPTIDASE S9 FAMILY MEMBER"/>
    <property type="match status" value="1"/>
</dbReference>
<dbReference type="InterPro" id="IPR001375">
    <property type="entry name" value="Peptidase_S9_cat"/>
</dbReference>
<protein>
    <submittedName>
        <fullName evidence="6">S9 family peptidase</fullName>
    </submittedName>
</protein>
<reference evidence="6 7" key="1">
    <citation type="submission" date="2020-11" db="EMBL/GenBank/DDBJ databases">
        <title>genome sequence of strain KACC 18849.</title>
        <authorList>
            <person name="Gao J."/>
            <person name="Zhang X."/>
        </authorList>
    </citation>
    <scope>NUCLEOTIDE SEQUENCE [LARGE SCALE GENOMIC DNA]</scope>
    <source>
        <strain evidence="6 7">KACC 18849</strain>
    </source>
</reference>
<comment type="caution">
    <text evidence="6">The sequence shown here is derived from an EMBL/GenBank/DDBJ whole genome shotgun (WGS) entry which is preliminary data.</text>
</comment>
<dbReference type="Pfam" id="PF07676">
    <property type="entry name" value="PD40"/>
    <property type="match status" value="3"/>
</dbReference>
<sequence length="691" mass="73852">MRRSTQLLLASLLALTAAGPMAGAAVRETPQALFTGRDLFGLEVAADPQIRPDGDLIAYVRATNDIMVDRAVRSIWLVDAKTGSQTPLVSGPGSAMSPRWSPDGQRLAYVQVTPDAGAQLYVQWVATGRTARLATLEEAPSDLTWSPDGKTLAFTMLTADEGARLGSAPEGKPENAKWAPALTVETRITFRGDGEGALKPGFSKIYTVSAEGGAPRQLTFGKFDDRGPLSFTKDGRYLLFSANRAEGWERNPAEAEIWRLTLADGALKALTSRVGPDANPVVSPDGRQVAYLGYDDTRRRGYENQRLYVMDIDGGGSRVLTGSLDRSVDAPVWSADGRSLYVTYDDHGVARVARVGLMSGEVETVVTGLNGAGLDRPYSGGSFSVARDGTVAFTQGATSRPSDIAVVKKGGEARRLTALNADLLGTKTLGKVEALPVKSSYDGKAIDAWIVTPPNFDPAKKYPLILEIHGGPFSAYGPGFSTDYQLYAAAGYVVVYSNPRGSTSYGEAFANEIDRNYPSHDYDDLMSAVDAAVAKGFIDSERLYVTGGSGGGALTAWIVGKTNRFAAAATQKPVINWTSQVLTTDAYNFMASYWFGKMPWEDPQGYWARSPLSLVGNVKTPTLVVVGDQDLRTPVGEAEQYYQALQLRGVPTALVKVPGASHGGIASRPSQSAAKASAILAWFEKFKAPPK</sequence>
<keyword evidence="2" id="KW-0645">Protease</keyword>
<feature type="chain" id="PRO_5045441879" evidence="3">
    <location>
        <begin position="25"/>
        <end position="691"/>
    </location>
</feature>
<organism evidence="6 7">
    <name type="scientific">Caulobacter hibisci</name>
    <dbReference type="NCBI Taxonomy" id="2035993"/>
    <lineage>
        <taxon>Bacteria</taxon>
        <taxon>Pseudomonadati</taxon>
        <taxon>Pseudomonadota</taxon>
        <taxon>Alphaproteobacteria</taxon>
        <taxon>Caulobacterales</taxon>
        <taxon>Caulobacteraceae</taxon>
        <taxon>Caulobacter</taxon>
    </lineage>
</organism>
<evidence type="ECO:0000256" key="3">
    <source>
        <dbReference type="SAM" id="SignalP"/>
    </source>
</evidence>
<evidence type="ECO:0000313" key="7">
    <source>
        <dbReference type="Proteomes" id="UP000639859"/>
    </source>
</evidence>
<gene>
    <name evidence="6" type="ORF">I4Q42_20435</name>
</gene>
<dbReference type="Gene3D" id="2.120.10.30">
    <property type="entry name" value="TolB, C-terminal domain"/>
    <property type="match status" value="2"/>
</dbReference>
<dbReference type="InterPro" id="IPR011659">
    <property type="entry name" value="WD40"/>
</dbReference>
<dbReference type="SUPFAM" id="SSF53474">
    <property type="entry name" value="alpha/beta-Hydrolases"/>
    <property type="match status" value="1"/>
</dbReference>
<evidence type="ECO:0000256" key="1">
    <source>
        <dbReference type="ARBA" id="ARBA00022801"/>
    </source>
</evidence>
<evidence type="ECO:0000259" key="5">
    <source>
        <dbReference type="Pfam" id="PF00930"/>
    </source>
</evidence>
<keyword evidence="3" id="KW-0732">Signal</keyword>
<dbReference type="InterPro" id="IPR002469">
    <property type="entry name" value="Peptidase_S9B_N"/>
</dbReference>
<dbReference type="RefSeq" id="WP_198577942.1">
    <property type="nucleotide sequence ID" value="NZ_JADWOX010000018.1"/>
</dbReference>
<dbReference type="Pfam" id="PF00326">
    <property type="entry name" value="Peptidase_S9"/>
    <property type="match status" value="1"/>
</dbReference>
<name>A0ABS0T2D0_9CAUL</name>
<feature type="domain" description="Dipeptidylpeptidase IV N-terminal" evidence="5">
    <location>
        <begin position="199"/>
        <end position="288"/>
    </location>
</feature>
<dbReference type="InterPro" id="IPR011042">
    <property type="entry name" value="6-blade_b-propeller_TolB-like"/>
</dbReference>
<keyword evidence="1" id="KW-0378">Hydrolase</keyword>
<feature type="domain" description="Peptidase S9 prolyl oligopeptidase catalytic" evidence="4">
    <location>
        <begin position="479"/>
        <end position="685"/>
    </location>
</feature>